<evidence type="ECO:0000313" key="2">
    <source>
        <dbReference type="EMBL" id="EAU90110.2"/>
    </source>
</evidence>
<sequence>MTNETRAAELHKLLDFFERLASRGSRRANVNQTGTTRPTTPTLSHSSPLLSDHSVSNITPLVANIVNTRKGTFLEKPGGHAKRPRRTGHSGDTTPTSSHTSDNEDAASILSAAKFPLAKQYQFTFRHMLHKLYGRDDWLKKVQEALEKSQLEYKPLAEKRVEEGPKENLGSPKPKIAKHEENLTESRTVRKEQPGTPKATRPRFLSASNAGNVPVSGRLAGNADKDRIQDEIRVLKRRCVGRRKSMSGVKDTEGGQAGGGWVYDGRGSRFEDRSADDMGSRRRVRCLTLAGITTAPATDVDTLKSQAARETVTEKRAATGKPTARKRALTTAGLNVADCERARGISLKRQLAA</sequence>
<dbReference type="VEuPathDB" id="FungiDB:CC1G_12221"/>
<dbReference type="EMBL" id="AACS02000007">
    <property type="protein sequence ID" value="EAU90110.2"/>
    <property type="molecule type" value="Genomic_DNA"/>
</dbReference>
<dbReference type="AlphaFoldDB" id="A8NA45"/>
<feature type="compositionally biased region" description="Basic and acidic residues" evidence="1">
    <location>
        <begin position="177"/>
        <end position="193"/>
    </location>
</feature>
<comment type="caution">
    <text evidence="2">The sequence shown here is derived from an EMBL/GenBank/DDBJ whole genome shotgun (WGS) entry which is preliminary data.</text>
</comment>
<keyword evidence="3" id="KW-1185">Reference proteome</keyword>
<dbReference type="GeneID" id="6008180"/>
<dbReference type="KEGG" id="cci:CC1G_12221"/>
<organism evidence="2 3">
    <name type="scientific">Coprinopsis cinerea (strain Okayama-7 / 130 / ATCC MYA-4618 / FGSC 9003)</name>
    <name type="common">Inky cap fungus</name>
    <name type="synonym">Hormographiella aspergillata</name>
    <dbReference type="NCBI Taxonomy" id="240176"/>
    <lineage>
        <taxon>Eukaryota</taxon>
        <taxon>Fungi</taxon>
        <taxon>Dikarya</taxon>
        <taxon>Basidiomycota</taxon>
        <taxon>Agaricomycotina</taxon>
        <taxon>Agaricomycetes</taxon>
        <taxon>Agaricomycetidae</taxon>
        <taxon>Agaricales</taxon>
        <taxon>Agaricineae</taxon>
        <taxon>Psathyrellaceae</taxon>
        <taxon>Coprinopsis</taxon>
    </lineage>
</organism>
<protein>
    <submittedName>
        <fullName evidence="2">Uncharacterized protein</fullName>
    </submittedName>
</protein>
<accession>A8NA45</accession>
<feature type="region of interest" description="Disordered" evidence="1">
    <location>
        <begin position="25"/>
        <end position="51"/>
    </location>
</feature>
<evidence type="ECO:0000313" key="3">
    <source>
        <dbReference type="Proteomes" id="UP000001861"/>
    </source>
</evidence>
<gene>
    <name evidence="2" type="ORF">CC1G_12221</name>
</gene>
<name>A8NA45_COPC7</name>
<dbReference type="HOGENOM" id="CLU_785307_0_0_1"/>
<feature type="compositionally biased region" description="Low complexity" evidence="1">
    <location>
        <begin position="33"/>
        <end position="51"/>
    </location>
</feature>
<dbReference type="OMA" id="RAMSITH"/>
<dbReference type="InParanoid" id="A8NA45"/>
<dbReference type="Proteomes" id="UP000001861">
    <property type="component" value="Unassembled WGS sequence"/>
</dbReference>
<feature type="region of interest" description="Disordered" evidence="1">
    <location>
        <begin position="162"/>
        <end position="224"/>
    </location>
</feature>
<proteinExistence type="predicted"/>
<feature type="region of interest" description="Disordered" evidence="1">
    <location>
        <begin position="70"/>
        <end position="104"/>
    </location>
</feature>
<feature type="compositionally biased region" description="Basic residues" evidence="1">
    <location>
        <begin position="79"/>
        <end position="88"/>
    </location>
</feature>
<evidence type="ECO:0000256" key="1">
    <source>
        <dbReference type="SAM" id="MobiDB-lite"/>
    </source>
</evidence>
<dbReference type="eggNOG" id="ENOG502RCCG">
    <property type="taxonomic scope" value="Eukaryota"/>
</dbReference>
<feature type="compositionally biased region" description="Polar residues" evidence="1">
    <location>
        <begin position="90"/>
        <end position="100"/>
    </location>
</feature>
<dbReference type="RefSeq" id="XP_001831701.2">
    <property type="nucleotide sequence ID" value="XM_001831649.2"/>
</dbReference>
<dbReference type="OrthoDB" id="3067134at2759"/>
<reference evidence="2 3" key="1">
    <citation type="journal article" date="2010" name="Proc. Natl. Acad. Sci. U.S.A.">
        <title>Insights into evolution of multicellular fungi from the assembled chromosomes of the mushroom Coprinopsis cinerea (Coprinus cinereus).</title>
        <authorList>
            <person name="Stajich J.E."/>
            <person name="Wilke S.K."/>
            <person name="Ahren D."/>
            <person name="Au C.H."/>
            <person name="Birren B.W."/>
            <person name="Borodovsky M."/>
            <person name="Burns C."/>
            <person name="Canback B."/>
            <person name="Casselton L.A."/>
            <person name="Cheng C.K."/>
            <person name="Deng J."/>
            <person name="Dietrich F.S."/>
            <person name="Fargo D.C."/>
            <person name="Farman M.L."/>
            <person name="Gathman A.C."/>
            <person name="Goldberg J."/>
            <person name="Guigo R."/>
            <person name="Hoegger P.J."/>
            <person name="Hooker J.B."/>
            <person name="Huggins A."/>
            <person name="James T.Y."/>
            <person name="Kamada T."/>
            <person name="Kilaru S."/>
            <person name="Kodira C."/>
            <person name="Kues U."/>
            <person name="Kupfer D."/>
            <person name="Kwan H.S."/>
            <person name="Lomsadze A."/>
            <person name="Li W."/>
            <person name="Lilly W.W."/>
            <person name="Ma L.J."/>
            <person name="Mackey A.J."/>
            <person name="Manning G."/>
            <person name="Martin F."/>
            <person name="Muraguchi H."/>
            <person name="Natvig D.O."/>
            <person name="Palmerini H."/>
            <person name="Ramesh M.A."/>
            <person name="Rehmeyer C.J."/>
            <person name="Roe B.A."/>
            <person name="Shenoy N."/>
            <person name="Stanke M."/>
            <person name="Ter-Hovhannisyan V."/>
            <person name="Tunlid A."/>
            <person name="Velagapudi R."/>
            <person name="Vision T.J."/>
            <person name="Zeng Q."/>
            <person name="Zolan M.E."/>
            <person name="Pukkila P.J."/>
        </authorList>
    </citation>
    <scope>NUCLEOTIDE SEQUENCE [LARGE SCALE GENOMIC DNA]</scope>
    <source>
        <strain evidence="3">Okayama-7 / 130 / ATCC MYA-4618 / FGSC 9003</strain>
    </source>
</reference>